<comment type="caution">
    <text evidence="1">The sequence shown here is derived from an EMBL/GenBank/DDBJ whole genome shotgun (WGS) entry which is preliminary data.</text>
</comment>
<evidence type="ECO:0000313" key="2">
    <source>
        <dbReference type="Proteomes" id="UP001597405"/>
    </source>
</evidence>
<gene>
    <name evidence="1" type="ORF">ACFSOZ_38640</name>
</gene>
<evidence type="ECO:0008006" key="3">
    <source>
        <dbReference type="Google" id="ProtNLM"/>
    </source>
</evidence>
<protein>
    <recommendedName>
        <fullName evidence="3">SEC-C domain-containing protein</fullName>
    </recommendedName>
</protein>
<dbReference type="RefSeq" id="WP_379107176.1">
    <property type="nucleotide sequence ID" value="NZ_JBHUGZ010000032.1"/>
</dbReference>
<sequence length="289" mass="32283">MVASAGRKLCGCGSGKRRNQCCGGRLPTYRSSRFKFDEPAAIDGVAFHPDGTVSLIESGHIKIPINSFTEELRDSNKGEKKLLSIPTGVDRSFIDQLQAMAIYDNVFAIDTGTKTVNGEEMSLACFVECQRTATSVKIYPMGIFEFRGKVEFPENFGWLLLISLLREKGFIRNKERIAIITDSDAGNHQAYNSRERPYFIGQFLPESVQLVYAFDKSRSIPGIAVKQCDKLTQKFFEIFKNSDFPKPVRIDSSEGPCHAFRLWFLADGTTLSSDTDEANKSFLLNAIAQ</sequence>
<dbReference type="EMBL" id="JBHUGZ010000032">
    <property type="protein sequence ID" value="MFD1988342.1"/>
    <property type="molecule type" value="Genomic_DNA"/>
</dbReference>
<name>A0ABW4UQ04_9HYPH</name>
<evidence type="ECO:0000313" key="1">
    <source>
        <dbReference type="EMBL" id="MFD1988342.1"/>
    </source>
</evidence>
<accession>A0ABW4UQ04</accession>
<proteinExistence type="predicted"/>
<keyword evidence="2" id="KW-1185">Reference proteome</keyword>
<reference evidence="2" key="1">
    <citation type="journal article" date="2019" name="Int. J. Syst. Evol. Microbiol.">
        <title>The Global Catalogue of Microorganisms (GCM) 10K type strain sequencing project: providing services to taxonomists for standard genome sequencing and annotation.</title>
        <authorList>
            <consortium name="The Broad Institute Genomics Platform"/>
            <consortium name="The Broad Institute Genome Sequencing Center for Infectious Disease"/>
            <person name="Wu L."/>
            <person name="Ma J."/>
        </authorList>
    </citation>
    <scope>NUCLEOTIDE SEQUENCE [LARGE SCALE GENOMIC DNA]</scope>
    <source>
        <strain evidence="2">CGMCC 1.16225</strain>
    </source>
</reference>
<dbReference type="Proteomes" id="UP001597405">
    <property type="component" value="Unassembled WGS sequence"/>
</dbReference>
<organism evidence="1 2">
    <name type="scientific">Mesorhizobium newzealandense</name>
    <dbReference type="NCBI Taxonomy" id="1300302"/>
    <lineage>
        <taxon>Bacteria</taxon>
        <taxon>Pseudomonadati</taxon>
        <taxon>Pseudomonadota</taxon>
        <taxon>Alphaproteobacteria</taxon>
        <taxon>Hyphomicrobiales</taxon>
        <taxon>Phyllobacteriaceae</taxon>
        <taxon>Mesorhizobium</taxon>
    </lineage>
</organism>